<dbReference type="Proteomes" id="UP001081071">
    <property type="component" value="Unassembled WGS sequence"/>
</dbReference>
<dbReference type="PANTHER" id="PTHR43182:SF1">
    <property type="entry name" value="COBALT-PRECORRIN-7 C(5)-METHYLTRANSFERASE"/>
    <property type="match status" value="1"/>
</dbReference>
<proteinExistence type="predicted"/>
<comment type="caution">
    <text evidence="7">The sequence shown here is derived from an EMBL/GenBank/DDBJ whole genome shotgun (WGS) entry which is preliminary data.</text>
</comment>
<dbReference type="NCBIfam" id="TIGR02467">
    <property type="entry name" value="CbiE"/>
    <property type="match status" value="1"/>
</dbReference>
<dbReference type="InterPro" id="IPR006365">
    <property type="entry name" value="Cbl_synth_CobL"/>
</dbReference>
<protein>
    <submittedName>
        <fullName evidence="7">Precorrin-6y C5,15-methyltransferase (Decarboxylating) subunit CbiE</fullName>
    </submittedName>
</protein>
<evidence type="ECO:0000313" key="7">
    <source>
        <dbReference type="EMBL" id="MCZ4520348.1"/>
    </source>
</evidence>
<dbReference type="Gene3D" id="3.40.50.150">
    <property type="entry name" value="Vaccinia Virus protein VP39"/>
    <property type="match status" value="1"/>
</dbReference>
<dbReference type="CDD" id="cd11644">
    <property type="entry name" value="Precorrin-6Y-MT"/>
    <property type="match status" value="1"/>
</dbReference>
<dbReference type="InterPro" id="IPR014008">
    <property type="entry name" value="Cbl_synth_MTase_CbiT"/>
</dbReference>
<evidence type="ECO:0000256" key="1">
    <source>
        <dbReference type="ARBA" id="ARBA00004953"/>
    </source>
</evidence>
<evidence type="ECO:0000256" key="4">
    <source>
        <dbReference type="ARBA" id="ARBA00022679"/>
    </source>
</evidence>
<dbReference type="Pfam" id="PF00590">
    <property type="entry name" value="TP_methylase"/>
    <property type="match status" value="1"/>
</dbReference>
<dbReference type="InterPro" id="IPR000878">
    <property type="entry name" value="4pyrrol_Mease"/>
</dbReference>
<sequence length="418" mass="44189">MALAQDATLMTVPTPRPIVVVGIGADGWDGLPATSRKAIEKADVVFGSVRQIASVRPHCTETRTWPSPLLPNLRSMLDAYEASLVCVLASGDPMFHGIGVTLMREFGAERLRVHPAPSSVSLACARLGWALQDTPAVSLVNTPIETLLPDLADGRRVIVLSRGSSTPGEVARMLSSNGFGDSSMTVLEQLGGPAERVVRGRARDSTFEGVDPLNVVALECVRGPDAPRRGRVPGLADSAYTGDGQMTKQEVRALTLSALAPAPGELLWDIGGGSGTIAIEWMRTDRSCRAVTFESSQARREQIESNALHLGVPGLIVHDAAPESFGGVSAANAVPDAVFIGGGLTGADMLEACWQAVRTGGRVVANSVTAETDSLLLTAAAKYGGELRRFQIYRGEPLGAFTTWRPHLPVTQWSAIKP</sequence>
<reference evidence="7" key="1">
    <citation type="submission" date="2022-12" db="EMBL/GenBank/DDBJ databases">
        <authorList>
            <person name="Krivoruchko A.V."/>
            <person name="Elkin A."/>
        </authorList>
    </citation>
    <scope>NUCLEOTIDE SEQUENCE</scope>
    <source>
        <strain evidence="7">IEGM 1391</strain>
    </source>
</reference>
<keyword evidence="8" id="KW-1185">Reference proteome</keyword>
<keyword evidence="4" id="KW-0808">Transferase</keyword>
<keyword evidence="2" id="KW-0169">Cobalamin biosynthesis</keyword>
<gene>
    <name evidence="7" type="primary">cbiE</name>
    <name evidence="7" type="ORF">O4220_17685</name>
</gene>
<dbReference type="PIRSF" id="PIRSF036428">
    <property type="entry name" value="CobL"/>
    <property type="match status" value="1"/>
</dbReference>
<evidence type="ECO:0000313" key="8">
    <source>
        <dbReference type="Proteomes" id="UP001081071"/>
    </source>
</evidence>
<dbReference type="Gene3D" id="3.40.1010.10">
    <property type="entry name" value="Cobalt-precorrin-4 Transmethylase, Domain 1"/>
    <property type="match status" value="1"/>
</dbReference>
<keyword evidence="5" id="KW-0949">S-adenosyl-L-methionine</keyword>
<dbReference type="Gene3D" id="3.30.950.10">
    <property type="entry name" value="Methyltransferase, Cobalt-precorrin-4 Transmethylase, Domain 2"/>
    <property type="match status" value="1"/>
</dbReference>
<dbReference type="InterPro" id="IPR014776">
    <property type="entry name" value="4pyrrole_Mease_sub2"/>
</dbReference>
<dbReference type="EMBL" id="JAPWIJ010000007">
    <property type="protein sequence ID" value="MCZ4520348.1"/>
    <property type="molecule type" value="Genomic_DNA"/>
</dbReference>
<dbReference type="InterPro" id="IPR014777">
    <property type="entry name" value="4pyrrole_Mease_sub1"/>
</dbReference>
<keyword evidence="3" id="KW-0489">Methyltransferase</keyword>
<dbReference type="PANTHER" id="PTHR43182">
    <property type="entry name" value="COBALT-PRECORRIN-6B C(15)-METHYLTRANSFERASE (DECARBOXYLATING)"/>
    <property type="match status" value="1"/>
</dbReference>
<dbReference type="InterPro" id="IPR029063">
    <property type="entry name" value="SAM-dependent_MTases_sf"/>
</dbReference>
<comment type="pathway">
    <text evidence="1">Cofactor biosynthesis; adenosylcobalamin biosynthesis.</text>
</comment>
<dbReference type="NCBIfam" id="TIGR02469">
    <property type="entry name" value="CbiT"/>
    <property type="match status" value="1"/>
</dbReference>
<evidence type="ECO:0000256" key="2">
    <source>
        <dbReference type="ARBA" id="ARBA00022573"/>
    </source>
</evidence>
<dbReference type="SUPFAM" id="SSF53790">
    <property type="entry name" value="Tetrapyrrole methylase"/>
    <property type="match status" value="1"/>
</dbReference>
<dbReference type="SUPFAM" id="SSF53335">
    <property type="entry name" value="S-adenosyl-L-methionine-dependent methyltransferases"/>
    <property type="match status" value="1"/>
</dbReference>
<evidence type="ECO:0000256" key="3">
    <source>
        <dbReference type="ARBA" id="ARBA00022603"/>
    </source>
</evidence>
<accession>A0ABT4MH85</accession>
<evidence type="ECO:0000256" key="5">
    <source>
        <dbReference type="ARBA" id="ARBA00022691"/>
    </source>
</evidence>
<feature type="domain" description="Tetrapyrrole methylase" evidence="6">
    <location>
        <begin position="18"/>
        <end position="203"/>
    </location>
</feature>
<name>A0ABT4MH85_9NOCA</name>
<dbReference type="InterPro" id="IPR012818">
    <property type="entry name" value="CbiE"/>
</dbReference>
<organism evidence="7 8">
    <name type="scientific">Rhodococcus ruber</name>
    <dbReference type="NCBI Taxonomy" id="1830"/>
    <lineage>
        <taxon>Bacteria</taxon>
        <taxon>Bacillati</taxon>
        <taxon>Actinomycetota</taxon>
        <taxon>Actinomycetes</taxon>
        <taxon>Mycobacteriales</taxon>
        <taxon>Nocardiaceae</taxon>
        <taxon>Rhodococcus</taxon>
    </lineage>
</organism>
<evidence type="ECO:0000259" key="6">
    <source>
        <dbReference type="Pfam" id="PF00590"/>
    </source>
</evidence>
<dbReference type="RefSeq" id="WP_269606558.1">
    <property type="nucleotide sequence ID" value="NZ_JAPWIJ010000007.1"/>
</dbReference>
<dbReference type="InterPro" id="IPR035996">
    <property type="entry name" value="4pyrrol_Methylase_sf"/>
</dbReference>
<dbReference type="InterPro" id="IPR050714">
    <property type="entry name" value="Cobalamin_biosynth_MTase"/>
</dbReference>
<dbReference type="CDD" id="cd02440">
    <property type="entry name" value="AdoMet_MTases"/>
    <property type="match status" value="1"/>
</dbReference>